<evidence type="ECO:0000313" key="4">
    <source>
        <dbReference type="Proteomes" id="UP001152320"/>
    </source>
</evidence>
<feature type="region of interest" description="Disordered" evidence="1">
    <location>
        <begin position="1"/>
        <end position="32"/>
    </location>
</feature>
<evidence type="ECO:0000313" key="3">
    <source>
        <dbReference type="EMBL" id="KAJ8028624.1"/>
    </source>
</evidence>
<dbReference type="AlphaFoldDB" id="A0A9Q1BLC7"/>
<evidence type="ECO:0000256" key="1">
    <source>
        <dbReference type="SAM" id="MobiDB-lite"/>
    </source>
</evidence>
<dbReference type="SUPFAM" id="SSF52047">
    <property type="entry name" value="RNI-like"/>
    <property type="match status" value="1"/>
</dbReference>
<dbReference type="SUPFAM" id="SSF81383">
    <property type="entry name" value="F-box domain"/>
    <property type="match status" value="1"/>
</dbReference>
<dbReference type="PANTHER" id="PTHR20933:SF3">
    <property type="entry name" value="F-BOX ONLY PROTEIN 33"/>
    <property type="match status" value="1"/>
</dbReference>
<dbReference type="Pfam" id="PF12937">
    <property type="entry name" value="F-box-like"/>
    <property type="match status" value="1"/>
</dbReference>
<name>A0A9Q1BLC7_HOLLE</name>
<dbReference type="Gene3D" id="1.20.1280.50">
    <property type="match status" value="1"/>
</dbReference>
<reference evidence="3" key="1">
    <citation type="submission" date="2021-10" db="EMBL/GenBank/DDBJ databases">
        <title>Tropical sea cucumber genome reveals ecological adaptation and Cuvierian tubules defense mechanism.</title>
        <authorList>
            <person name="Chen T."/>
        </authorList>
    </citation>
    <scope>NUCLEOTIDE SEQUENCE</scope>
    <source>
        <strain evidence="3">Nanhai2018</strain>
        <tissue evidence="3">Muscle</tissue>
    </source>
</reference>
<dbReference type="CDD" id="cd22104">
    <property type="entry name" value="F-box_FBXO33"/>
    <property type="match status" value="1"/>
</dbReference>
<dbReference type="SMART" id="SM00256">
    <property type="entry name" value="FBOX"/>
    <property type="match status" value="1"/>
</dbReference>
<dbReference type="FunFam" id="1.20.1280.50:FF:000005">
    <property type="entry name" value="F-box/LRR-repeat protein 3 isoform X1"/>
    <property type="match status" value="1"/>
</dbReference>
<organism evidence="3 4">
    <name type="scientific">Holothuria leucospilota</name>
    <name type="common">Black long sea cucumber</name>
    <name type="synonym">Mertensiothuria leucospilota</name>
    <dbReference type="NCBI Taxonomy" id="206669"/>
    <lineage>
        <taxon>Eukaryota</taxon>
        <taxon>Metazoa</taxon>
        <taxon>Echinodermata</taxon>
        <taxon>Eleutherozoa</taxon>
        <taxon>Echinozoa</taxon>
        <taxon>Holothuroidea</taxon>
        <taxon>Aspidochirotacea</taxon>
        <taxon>Aspidochirotida</taxon>
        <taxon>Holothuriidae</taxon>
        <taxon>Holothuria</taxon>
    </lineage>
</organism>
<accession>A0A9Q1BLC7</accession>
<dbReference type="Gene3D" id="3.80.10.10">
    <property type="entry name" value="Ribonuclease Inhibitor"/>
    <property type="match status" value="1"/>
</dbReference>
<dbReference type="GO" id="GO:0031398">
    <property type="term" value="P:positive regulation of protein ubiquitination"/>
    <property type="evidence" value="ECO:0007669"/>
    <property type="project" value="TreeGrafter"/>
</dbReference>
<dbReference type="InterPro" id="IPR001810">
    <property type="entry name" value="F-box_dom"/>
</dbReference>
<dbReference type="OrthoDB" id="9974792at2759"/>
<dbReference type="InterPro" id="IPR036047">
    <property type="entry name" value="F-box-like_dom_sf"/>
</dbReference>
<dbReference type="InterPro" id="IPR032675">
    <property type="entry name" value="LRR_dom_sf"/>
</dbReference>
<gene>
    <name evidence="3" type="ORF">HOLleu_30921</name>
</gene>
<proteinExistence type="predicted"/>
<sequence>MESVKGKTTYAKGKGSLSFNQRKGKDKQTGASKSQILSKYLKDPVTHPTGWEKLPSNVLVRVYSFLNFWDRARASTVCCHWNSVFHLPELWRRFDFEVTQETTSYMKSTPRGLVRQVLHQHKDHLRFVSISIDGHPLSAEIACDILSQLMNCSIKTLELMSTAKPTLMMKKEKFVAALNVVIVNSQSISSLALSDTPVDDPSLEVLAKQHHNSLTLLNMESCPNASAIGITFVADQCRRLHQLTIDYSQLSDELLSSLCSEEHVTLKYLRINVIKQEGQTETNFPTISQDSWDTLARHSPDLSLVMYFYVVNDEDYAHFFNYITPVTHVYFGRSVSREVLGRLASHCPGLKELAICANGHEPLDMELLDIANRCKGLNSLGLGECEVHCSAMVQLAKICGERLSELFIREEVLVEDGEFSIDEMTERVSETLGRQWYPESMPYWD</sequence>
<dbReference type="Proteomes" id="UP001152320">
    <property type="component" value="Chromosome 15"/>
</dbReference>
<dbReference type="PANTHER" id="PTHR20933">
    <property type="entry name" value="F-BOX ONLY PROTEIN 33"/>
    <property type="match status" value="1"/>
</dbReference>
<dbReference type="EMBL" id="JAIZAY010000015">
    <property type="protein sequence ID" value="KAJ8028624.1"/>
    <property type="molecule type" value="Genomic_DNA"/>
</dbReference>
<keyword evidence="4" id="KW-1185">Reference proteome</keyword>
<comment type="caution">
    <text evidence="3">The sequence shown here is derived from an EMBL/GenBank/DDBJ whole genome shotgun (WGS) entry which is preliminary data.</text>
</comment>
<evidence type="ECO:0000259" key="2">
    <source>
        <dbReference type="PROSITE" id="PS50181"/>
    </source>
</evidence>
<dbReference type="PROSITE" id="PS50181">
    <property type="entry name" value="FBOX"/>
    <property type="match status" value="1"/>
</dbReference>
<protein>
    <submittedName>
        <fullName evidence="3">F-box/LRR-repeat protein 3</fullName>
    </submittedName>
</protein>
<feature type="domain" description="F-box" evidence="2">
    <location>
        <begin position="48"/>
        <end position="94"/>
    </location>
</feature>